<dbReference type="InterPro" id="IPR051313">
    <property type="entry name" value="Bact_iron-sidero_bind"/>
</dbReference>
<dbReference type="PANTHER" id="PTHR30532">
    <property type="entry name" value="IRON III DICITRATE-BINDING PERIPLASMIC PROTEIN"/>
    <property type="match status" value="1"/>
</dbReference>
<gene>
    <name evidence="7" type="ORF">CBI38_10060</name>
</gene>
<dbReference type="PROSITE" id="PS51257">
    <property type="entry name" value="PROKAR_LIPOPROTEIN"/>
    <property type="match status" value="1"/>
</dbReference>
<keyword evidence="8" id="KW-1185">Reference proteome</keyword>
<keyword evidence="3" id="KW-0813">Transport</keyword>
<dbReference type="Pfam" id="PF01497">
    <property type="entry name" value="Peripla_BP_2"/>
    <property type="match status" value="1"/>
</dbReference>
<evidence type="ECO:0000256" key="3">
    <source>
        <dbReference type="ARBA" id="ARBA00022448"/>
    </source>
</evidence>
<dbReference type="Gene3D" id="3.40.50.1980">
    <property type="entry name" value="Nitrogenase molybdenum iron protein domain"/>
    <property type="match status" value="2"/>
</dbReference>
<dbReference type="InterPro" id="IPR006311">
    <property type="entry name" value="TAT_signal"/>
</dbReference>
<accession>A0A2S2BTC3</accession>
<evidence type="ECO:0000256" key="5">
    <source>
        <dbReference type="SAM" id="SignalP"/>
    </source>
</evidence>
<dbReference type="PROSITE" id="PS51318">
    <property type="entry name" value="TAT"/>
    <property type="match status" value="1"/>
</dbReference>
<keyword evidence="4 5" id="KW-0732">Signal</keyword>
<reference evidence="7 8" key="1">
    <citation type="submission" date="2017-05" db="EMBL/GenBank/DDBJ databases">
        <title>Isolation of Rhodococcus sp. S2-17 biodegrading of BP-3.</title>
        <authorList>
            <person name="Lee Y."/>
            <person name="Kim K.H."/>
            <person name="Chun B.H."/>
            <person name="Jung H.S."/>
            <person name="Jeon C.O."/>
        </authorList>
    </citation>
    <scope>NUCLEOTIDE SEQUENCE [LARGE SCALE GENOMIC DNA]</scope>
    <source>
        <strain evidence="7 8">S2-17</strain>
    </source>
</reference>
<dbReference type="KEGG" id="roz:CBI38_10060"/>
<organism evidence="7 8">
    <name type="scientific">Rhodococcus oxybenzonivorans</name>
    <dbReference type="NCBI Taxonomy" id="1990687"/>
    <lineage>
        <taxon>Bacteria</taxon>
        <taxon>Bacillati</taxon>
        <taxon>Actinomycetota</taxon>
        <taxon>Actinomycetes</taxon>
        <taxon>Mycobacteriales</taxon>
        <taxon>Nocardiaceae</taxon>
        <taxon>Rhodococcus</taxon>
    </lineage>
</organism>
<dbReference type="InterPro" id="IPR002491">
    <property type="entry name" value="ABC_transptr_periplasmic_BD"/>
</dbReference>
<dbReference type="PROSITE" id="PS50983">
    <property type="entry name" value="FE_B12_PBP"/>
    <property type="match status" value="1"/>
</dbReference>
<dbReference type="RefSeq" id="WP_109328536.1">
    <property type="nucleotide sequence ID" value="NZ_CP021354.1"/>
</dbReference>
<dbReference type="GO" id="GO:1901678">
    <property type="term" value="P:iron coordination entity transport"/>
    <property type="evidence" value="ECO:0007669"/>
    <property type="project" value="UniProtKB-ARBA"/>
</dbReference>
<dbReference type="Proteomes" id="UP000245711">
    <property type="component" value="Chromosome"/>
</dbReference>
<evidence type="ECO:0000256" key="2">
    <source>
        <dbReference type="ARBA" id="ARBA00008814"/>
    </source>
</evidence>
<dbReference type="EMBL" id="CP021354">
    <property type="protein sequence ID" value="AWK71877.1"/>
    <property type="molecule type" value="Genomic_DNA"/>
</dbReference>
<feature type="chain" id="PRO_5015434806" evidence="5">
    <location>
        <begin position="25"/>
        <end position="341"/>
    </location>
</feature>
<protein>
    <submittedName>
        <fullName evidence="7">ABC transporter substrate-binding protein</fullName>
    </submittedName>
</protein>
<dbReference type="PANTHER" id="PTHR30532:SF24">
    <property type="entry name" value="FERRIC ENTEROBACTIN-BINDING PERIPLASMIC PROTEIN FEPB"/>
    <property type="match status" value="1"/>
</dbReference>
<evidence type="ECO:0000256" key="4">
    <source>
        <dbReference type="ARBA" id="ARBA00022729"/>
    </source>
</evidence>
<comment type="subcellular location">
    <subcellularLocation>
        <location evidence="1">Cell envelope</location>
    </subcellularLocation>
</comment>
<evidence type="ECO:0000313" key="7">
    <source>
        <dbReference type="EMBL" id="AWK71877.1"/>
    </source>
</evidence>
<evidence type="ECO:0000313" key="8">
    <source>
        <dbReference type="Proteomes" id="UP000245711"/>
    </source>
</evidence>
<feature type="domain" description="Fe/B12 periplasmic-binding" evidence="6">
    <location>
        <begin position="68"/>
        <end position="338"/>
    </location>
</feature>
<feature type="signal peptide" evidence="5">
    <location>
        <begin position="1"/>
        <end position="24"/>
    </location>
</feature>
<name>A0A2S2BTC3_9NOCA</name>
<dbReference type="AlphaFoldDB" id="A0A2S2BTC3"/>
<dbReference type="SUPFAM" id="SSF53807">
    <property type="entry name" value="Helical backbone' metal receptor"/>
    <property type="match status" value="1"/>
</dbReference>
<sequence>MPPTLSRRAVLSLTFATVAGLAVSACGSDSDSSPAAAGENASGAEPGAFPVTIDHVHGSTTLTQAPTRVAAVGIGDADVLLSLGVIPVLVPVWKGSVDDGIGQWADASLGGADPIALANATSSFDVETIAASTPDLIVAVNNAINESTYQQLSAIAPTVLHAADQTDWVLPWQEVTQRIGAAVGLPERAAEQVREVEEAVVRARTANPHFAGKSAVLVTVRGDGSLRAFSPSAARSQLLTQLGFVLPAALSTRFDNALYFDVSPENLDLLDGDVLLVDNYDAARERLTSLPAFTNLEVVRSGGLVGLDPVVSDAVSMPNPLTIPFVLDQFVEKIKRTPVGA</sequence>
<evidence type="ECO:0000256" key="1">
    <source>
        <dbReference type="ARBA" id="ARBA00004196"/>
    </source>
</evidence>
<evidence type="ECO:0000259" key="6">
    <source>
        <dbReference type="PROSITE" id="PS50983"/>
    </source>
</evidence>
<comment type="similarity">
    <text evidence="2">Belongs to the bacterial solute-binding protein 8 family.</text>
</comment>
<dbReference type="OrthoDB" id="1846031at2"/>
<proteinExistence type="inferred from homology"/>
<dbReference type="GO" id="GO:0030288">
    <property type="term" value="C:outer membrane-bounded periplasmic space"/>
    <property type="evidence" value="ECO:0007669"/>
    <property type="project" value="TreeGrafter"/>
</dbReference>